<dbReference type="Proteomes" id="UP001195903">
    <property type="component" value="Unassembled WGS sequence"/>
</dbReference>
<organism evidence="2 3">
    <name type="scientific">Shewanella jiangmenensis</name>
    <dbReference type="NCBI Taxonomy" id="2837387"/>
    <lineage>
        <taxon>Bacteria</taxon>
        <taxon>Pseudomonadati</taxon>
        <taxon>Pseudomonadota</taxon>
        <taxon>Gammaproteobacteria</taxon>
        <taxon>Alteromonadales</taxon>
        <taxon>Shewanellaceae</taxon>
        <taxon>Shewanella</taxon>
    </lineage>
</organism>
<gene>
    <name evidence="2" type="primary">ampE</name>
    <name evidence="2" type="ORF">KJI95_05650</name>
</gene>
<dbReference type="NCBIfam" id="NF008219">
    <property type="entry name" value="PRK10987.1"/>
    <property type="match status" value="1"/>
</dbReference>
<protein>
    <submittedName>
        <fullName evidence="2">Beta-lactamase regulator AmpE</fullName>
    </submittedName>
</protein>
<reference evidence="2 3" key="1">
    <citation type="submission" date="2021-05" db="EMBL/GenBank/DDBJ databases">
        <title>Shewanella sp. JM162201.</title>
        <authorList>
            <person name="Xu S."/>
            <person name="Li A."/>
        </authorList>
    </citation>
    <scope>NUCLEOTIDE SEQUENCE [LARGE SCALE GENOMIC DNA]</scope>
    <source>
        <strain evidence="2 3">JM162201</strain>
    </source>
</reference>
<keyword evidence="1" id="KW-0472">Membrane</keyword>
<feature type="transmembrane region" description="Helical" evidence="1">
    <location>
        <begin position="300"/>
        <end position="316"/>
    </location>
</feature>
<feature type="transmembrane region" description="Helical" evidence="1">
    <location>
        <begin position="104"/>
        <end position="123"/>
    </location>
</feature>
<dbReference type="Pfam" id="PF17113">
    <property type="entry name" value="AmpE"/>
    <property type="match status" value="1"/>
</dbReference>
<accession>A0ABS5V255</accession>
<comment type="caution">
    <text evidence="2">The sequence shown here is derived from an EMBL/GenBank/DDBJ whole genome shotgun (WGS) entry which is preliminary data.</text>
</comment>
<evidence type="ECO:0000313" key="2">
    <source>
        <dbReference type="EMBL" id="MBT1444005.1"/>
    </source>
</evidence>
<keyword evidence="3" id="KW-1185">Reference proteome</keyword>
<evidence type="ECO:0000256" key="1">
    <source>
        <dbReference type="SAM" id="Phobius"/>
    </source>
</evidence>
<feature type="transmembrane region" description="Helical" evidence="1">
    <location>
        <begin position="184"/>
        <end position="205"/>
    </location>
</feature>
<keyword evidence="1" id="KW-1133">Transmembrane helix</keyword>
<keyword evidence="1" id="KW-0812">Transmembrane</keyword>
<proteinExistence type="predicted"/>
<evidence type="ECO:0000313" key="3">
    <source>
        <dbReference type="Proteomes" id="UP001195903"/>
    </source>
</evidence>
<dbReference type="InterPro" id="IPR052966">
    <property type="entry name" value="Beta-lactamase_Reg"/>
</dbReference>
<feature type="transmembrane region" description="Helical" evidence="1">
    <location>
        <begin position="225"/>
        <end position="244"/>
    </location>
</feature>
<dbReference type="RefSeq" id="WP_214506221.1">
    <property type="nucleotide sequence ID" value="NZ_JAHEPS010000002.1"/>
</dbReference>
<dbReference type="PANTHER" id="PTHR38684:SF1">
    <property type="entry name" value="PROTEIN AMPE"/>
    <property type="match status" value="1"/>
</dbReference>
<dbReference type="PANTHER" id="PTHR38684">
    <property type="entry name" value="PROTEIN AMPE"/>
    <property type="match status" value="1"/>
</dbReference>
<dbReference type="InterPro" id="IPR031347">
    <property type="entry name" value="AmpE"/>
</dbReference>
<name>A0ABS5V255_9GAMM</name>
<sequence length="317" mass="34388">MALFSLLMAILADRLKLLPESWQFDAILARFHQRLWRDDFTAAQSEGGAAAETSTDTDRDTDTGIASGSYNNAGKVADARMLQALLLPALLVLAALWFSQGLLFGVVTLAIWVTVAMACFSHLDQRNAFKKYIQAACRGDVQACYRHGAEMDCSASLNAVSAPDLGLKVGQSVAWINYRYYGAVALYLLLLGPVGAVLYCTVRFYDKKASGAGVTLPYVDSLLTVLDWLPARLVAFGYLLTGQFRSGFGRWRKLAFDASTPARRLITETATEAETIPEASSAPVCLQPTLVLLGLSKRNFVLLLTLSALLTIFGVLG</sequence>
<dbReference type="EMBL" id="JAHEPS010000002">
    <property type="protein sequence ID" value="MBT1444005.1"/>
    <property type="molecule type" value="Genomic_DNA"/>
</dbReference>